<dbReference type="InParanoid" id="A0A177C3N0"/>
<dbReference type="GeneID" id="28763889"/>
<evidence type="ECO:0000313" key="3">
    <source>
        <dbReference type="Proteomes" id="UP000077069"/>
    </source>
</evidence>
<reference evidence="2 3" key="1">
    <citation type="submission" date="2016-05" db="EMBL/GenBank/DDBJ databases">
        <title>Comparative analysis of secretome profiles of manganese(II)-oxidizing ascomycete fungi.</title>
        <authorList>
            <consortium name="DOE Joint Genome Institute"/>
            <person name="Zeiner C.A."/>
            <person name="Purvine S.O."/>
            <person name="Zink E.M."/>
            <person name="Wu S."/>
            <person name="Pasa-Tolic L."/>
            <person name="Chaput D.L."/>
            <person name="Haridas S."/>
            <person name="Grigoriev I.V."/>
            <person name="Santelli C.M."/>
            <person name="Hansel C.M."/>
        </authorList>
    </citation>
    <scope>NUCLEOTIDE SEQUENCE [LARGE SCALE GENOMIC DNA]</scope>
    <source>
        <strain evidence="2 3">AP3s5-JAC2a</strain>
    </source>
</reference>
<feature type="transmembrane region" description="Helical" evidence="1">
    <location>
        <begin position="66"/>
        <end position="84"/>
    </location>
</feature>
<dbReference type="Proteomes" id="UP000077069">
    <property type="component" value="Unassembled WGS sequence"/>
</dbReference>
<evidence type="ECO:0000256" key="1">
    <source>
        <dbReference type="SAM" id="Phobius"/>
    </source>
</evidence>
<protein>
    <submittedName>
        <fullName evidence="2">Uncharacterized protein</fullName>
    </submittedName>
</protein>
<keyword evidence="1" id="KW-1133">Transmembrane helix</keyword>
<proteinExistence type="predicted"/>
<evidence type="ECO:0000313" key="2">
    <source>
        <dbReference type="EMBL" id="OAG02344.1"/>
    </source>
</evidence>
<dbReference type="RefSeq" id="XP_018032709.1">
    <property type="nucleotide sequence ID" value="XM_018180403.1"/>
</dbReference>
<name>A0A177C3N0_9PLEO</name>
<gene>
    <name evidence="2" type="ORF">CC84DRAFT_1179265</name>
</gene>
<accession>A0A177C3N0</accession>
<dbReference type="OrthoDB" id="10644899at2759"/>
<keyword evidence="1" id="KW-0812">Transmembrane</keyword>
<sequence>MAMENYYHTSSSRLGLTMAWSGSVELTNFPLAYFHPPKPSFASKSSHRSSFQSKNSFHPSSKMKPSYIFAVFATALSVNALYFPKRQHDTKPAKPTVQLPYHFMQGEPIEVGPVYNEYKTATPAIPAPQTPAPTPFKSEEEKSNANGEYWRNIYDQRLRVMIDANIHIPLTVKMDWSSLTYRDRAEKLLELVAFGGGADPALERDLEAPVESPEEQVQ</sequence>
<dbReference type="AlphaFoldDB" id="A0A177C3N0"/>
<organism evidence="2 3">
    <name type="scientific">Paraphaeosphaeria sporulosa</name>
    <dbReference type="NCBI Taxonomy" id="1460663"/>
    <lineage>
        <taxon>Eukaryota</taxon>
        <taxon>Fungi</taxon>
        <taxon>Dikarya</taxon>
        <taxon>Ascomycota</taxon>
        <taxon>Pezizomycotina</taxon>
        <taxon>Dothideomycetes</taxon>
        <taxon>Pleosporomycetidae</taxon>
        <taxon>Pleosporales</taxon>
        <taxon>Massarineae</taxon>
        <taxon>Didymosphaeriaceae</taxon>
        <taxon>Paraphaeosphaeria</taxon>
    </lineage>
</organism>
<dbReference type="EMBL" id="KV441556">
    <property type="protein sequence ID" value="OAG02344.1"/>
    <property type="molecule type" value="Genomic_DNA"/>
</dbReference>
<keyword evidence="3" id="KW-1185">Reference proteome</keyword>
<keyword evidence="1" id="KW-0472">Membrane</keyword>